<organism evidence="1 2">
    <name type="scientific">Sphingopyxis granuli</name>
    <dbReference type="NCBI Taxonomy" id="267128"/>
    <lineage>
        <taxon>Bacteria</taxon>
        <taxon>Pseudomonadati</taxon>
        <taxon>Pseudomonadota</taxon>
        <taxon>Alphaproteobacteria</taxon>
        <taxon>Sphingomonadales</taxon>
        <taxon>Sphingomonadaceae</taxon>
        <taxon>Sphingopyxis</taxon>
    </lineage>
</organism>
<accession>A0AA86GU31</accession>
<dbReference type="EMBL" id="CP012199">
    <property type="protein sequence ID" value="AMG75558.1"/>
    <property type="molecule type" value="Genomic_DNA"/>
</dbReference>
<proteinExistence type="predicted"/>
<keyword evidence="2" id="KW-1185">Reference proteome</keyword>
<gene>
    <name evidence="1" type="ORF">SGRAN_3215</name>
</gene>
<sequence length="561" mass="61794">MIEAAANGNLPEYVSDAFPNSDSYWADIVADAAAAHRAGIIDVVAAFAHASEERLAFGCQQFLQDVLPMLVFDQSQVLELVVGLSEQSRGQGIPYYLSAWFSSWCEAKASRPWALLEAINTGSAPDYIRHSVCHSGLKVSRRRFLPALIRMAKNGSDDERWSATNLLGRFDGFHAHELDRAIQALRAAIRREKGAAVVAPLRSLLHVAANIAGKESEGVAAIADRSNSNDEHVRNAIASEMMFSISKAPEPLANAAFQALMAIGPGEDDTIDVVDQILSKTMAGQLAPAAHALLDHLLMSRSARMKKLDATATAILNSAPVSRSALIGTWLRSPSFRHFDAILEISSGVGENTPTFEIDMSAWSPEEALRAIRRSSAILLAFPGTLASILVSALRTAPISVRNQAEHLIFDPLLMTFWVVSRAYLERAVNSGPRHARDAIHRVLAAHDAYQAAIEAAYEIKELAPSEHHRTLVEQKHREERRAISKNAMKGSIFGEIFPTSVMLYGDAAVYDVYQSEDESVRQETQMVSQGFSTEVLRFDMVEPFWARYRRDMLLRDETDE</sequence>
<dbReference type="SUPFAM" id="SSF48371">
    <property type="entry name" value="ARM repeat"/>
    <property type="match status" value="1"/>
</dbReference>
<evidence type="ECO:0000313" key="1">
    <source>
        <dbReference type="EMBL" id="AMG75558.1"/>
    </source>
</evidence>
<dbReference type="KEGG" id="sgi:SGRAN_3215"/>
<dbReference type="AlphaFoldDB" id="A0AA86GU31"/>
<dbReference type="InterPro" id="IPR016024">
    <property type="entry name" value="ARM-type_fold"/>
</dbReference>
<name>A0AA86GU31_9SPHN</name>
<protein>
    <submittedName>
        <fullName evidence="1">Uncharacterized protein</fullName>
    </submittedName>
</protein>
<reference evidence="1 2" key="1">
    <citation type="journal article" date="2016" name="BMC Genomics">
        <title>Genomic analysis of the nitrate-respiring Sphingopyxis granuli (formerly Sphingomonas macrogoltabida) strain TFA.</title>
        <authorList>
            <person name="Garcia-Romero I."/>
            <person name="Perez-Pulido A.J."/>
            <person name="Gonzalez-Flores Y.E."/>
            <person name="Reyes-Ramirez F."/>
            <person name="Santero E."/>
            <person name="Floriano B."/>
        </authorList>
    </citation>
    <scope>NUCLEOTIDE SEQUENCE [LARGE SCALE GENOMIC DNA]</scope>
    <source>
        <strain evidence="1 2">TFA</strain>
    </source>
</reference>
<evidence type="ECO:0000313" key="2">
    <source>
        <dbReference type="Proteomes" id="UP000058599"/>
    </source>
</evidence>
<dbReference type="Proteomes" id="UP000058599">
    <property type="component" value="Chromosome"/>
</dbReference>
<dbReference type="RefSeq" id="WP_067185385.1">
    <property type="nucleotide sequence ID" value="NZ_CP012199.1"/>
</dbReference>